<dbReference type="Pfam" id="PF00848">
    <property type="entry name" value="Ring_hydroxyl_A"/>
    <property type="match status" value="1"/>
</dbReference>
<evidence type="ECO:0000256" key="5">
    <source>
        <dbReference type="ARBA" id="ARBA00023004"/>
    </source>
</evidence>
<keyword evidence="4" id="KW-0560">Oxidoreductase</keyword>
<dbReference type="AlphaFoldDB" id="A0A2L0ETD9"/>
<reference evidence="9 10" key="1">
    <citation type="submission" date="2015-09" db="EMBL/GenBank/DDBJ databases">
        <title>Sorangium comparison.</title>
        <authorList>
            <person name="Zaburannyi N."/>
            <person name="Bunk B."/>
            <person name="Overmann J."/>
            <person name="Mueller R."/>
        </authorList>
    </citation>
    <scope>NUCLEOTIDE SEQUENCE [LARGE SCALE GENOMIC DNA]</scope>
    <source>
        <strain evidence="9 10">So ce26</strain>
    </source>
</reference>
<dbReference type="GO" id="GO:0016491">
    <property type="term" value="F:oxidoreductase activity"/>
    <property type="evidence" value="ECO:0007669"/>
    <property type="project" value="UniProtKB-KW"/>
</dbReference>
<dbReference type="CDD" id="cd03469">
    <property type="entry name" value="Rieske_RO_Alpha_N"/>
    <property type="match status" value="1"/>
</dbReference>
<dbReference type="Pfam" id="PF00355">
    <property type="entry name" value="Rieske"/>
    <property type="match status" value="1"/>
</dbReference>
<evidence type="ECO:0000256" key="7">
    <source>
        <dbReference type="ARBA" id="ARBA00023027"/>
    </source>
</evidence>
<dbReference type="PROSITE" id="PS00570">
    <property type="entry name" value="RING_HYDROXYL_ALPHA"/>
    <property type="match status" value="1"/>
</dbReference>
<keyword evidence="5" id="KW-0408">Iron</keyword>
<dbReference type="InterPro" id="IPR001663">
    <property type="entry name" value="Rng_hydr_dOase-A"/>
</dbReference>
<evidence type="ECO:0000256" key="3">
    <source>
        <dbReference type="ARBA" id="ARBA00022723"/>
    </source>
</evidence>
<dbReference type="PANTHER" id="PTHR43756">
    <property type="entry name" value="CHOLINE MONOOXYGENASE, CHLOROPLASTIC"/>
    <property type="match status" value="1"/>
</dbReference>
<accession>A0A2L0ETD9</accession>
<dbReference type="PANTHER" id="PTHR43756:SF5">
    <property type="entry name" value="CHOLINE MONOOXYGENASE, CHLOROPLASTIC"/>
    <property type="match status" value="1"/>
</dbReference>
<dbReference type="PRINTS" id="PR00090">
    <property type="entry name" value="RNGDIOXGNASE"/>
</dbReference>
<evidence type="ECO:0000313" key="9">
    <source>
        <dbReference type="EMBL" id="AUX42560.1"/>
    </source>
</evidence>
<evidence type="ECO:0000256" key="1">
    <source>
        <dbReference type="ARBA" id="ARBA00001962"/>
    </source>
</evidence>
<feature type="domain" description="Rieske" evidence="8">
    <location>
        <begin position="47"/>
        <end position="153"/>
    </location>
</feature>
<dbReference type="Gene3D" id="3.90.380.10">
    <property type="entry name" value="Naphthalene 1,2-dioxygenase Alpha Subunit, Chain A, domain 1"/>
    <property type="match status" value="1"/>
</dbReference>
<evidence type="ECO:0000256" key="4">
    <source>
        <dbReference type="ARBA" id="ARBA00023002"/>
    </source>
</evidence>
<comment type="cofactor">
    <cofactor evidence="1">
        <name>Fe cation</name>
        <dbReference type="ChEBI" id="CHEBI:24875"/>
    </cofactor>
</comment>
<dbReference type="InterPro" id="IPR036922">
    <property type="entry name" value="Rieske_2Fe-2S_sf"/>
</dbReference>
<protein>
    <submittedName>
        <fullName evidence="9">(2Fe-2S) ferredoxin</fullName>
    </submittedName>
</protein>
<name>A0A2L0ETD9_SORCE</name>
<evidence type="ECO:0000313" key="10">
    <source>
        <dbReference type="Proteomes" id="UP000238348"/>
    </source>
</evidence>
<proteinExistence type="predicted"/>
<evidence type="ECO:0000256" key="2">
    <source>
        <dbReference type="ARBA" id="ARBA00022714"/>
    </source>
</evidence>
<evidence type="ECO:0000256" key="6">
    <source>
        <dbReference type="ARBA" id="ARBA00023014"/>
    </source>
</evidence>
<dbReference type="GO" id="GO:0051537">
    <property type="term" value="F:2 iron, 2 sulfur cluster binding"/>
    <property type="evidence" value="ECO:0007669"/>
    <property type="project" value="UniProtKB-KW"/>
</dbReference>
<keyword evidence="7" id="KW-0520">NAD</keyword>
<dbReference type="SUPFAM" id="SSF55961">
    <property type="entry name" value="Bet v1-like"/>
    <property type="match status" value="1"/>
</dbReference>
<dbReference type="CDD" id="cd08884">
    <property type="entry name" value="RHO_alpha_C_GbcA-like"/>
    <property type="match status" value="1"/>
</dbReference>
<dbReference type="InterPro" id="IPR015879">
    <property type="entry name" value="Ring_hydroxy_dOase_asu_C_dom"/>
</dbReference>
<dbReference type="InterPro" id="IPR017941">
    <property type="entry name" value="Rieske_2Fe-2S"/>
</dbReference>
<dbReference type="RefSeq" id="WP_104981358.1">
    <property type="nucleotide sequence ID" value="NZ_CP012673.1"/>
</dbReference>
<sequence>MPELPLSPADLSAVLAPLPGARPLPARAYWDEDVFAFDQAEIFGRSWLCVGREDEIARPGEWLLAPLTPAGILVVRGADLAIRAFHNVCRHRAATLLEGACGRLAHLECPYHGWTYELSGALRSAPHAPPGFDRGAHGLSRVRAGVHLGFVFVALDPGAPELERAVGEAPPWLARPELRSLRRGRRVEYEVGANWKLCVENFQESHHFPRVHPALERLTPCDDAASWGGGGGGGPWLGGVMELAPGAETVSTGAARGGRPLIVPEADRRRVRDAMLFPGLLTSLQPDYLLTYRLTPRAPDRTFVVADTYFHPAAFAPGFDPGDVFAFWDGVNREDRAICERQQRGVRSAGYTPSTYAMVEDGVHAFDRLVARRYLAALGARTA</sequence>
<evidence type="ECO:0000259" key="8">
    <source>
        <dbReference type="PROSITE" id="PS51296"/>
    </source>
</evidence>
<dbReference type="EMBL" id="CP012673">
    <property type="protein sequence ID" value="AUX42560.1"/>
    <property type="molecule type" value="Genomic_DNA"/>
</dbReference>
<dbReference type="SUPFAM" id="SSF50022">
    <property type="entry name" value="ISP domain"/>
    <property type="match status" value="1"/>
</dbReference>
<dbReference type="PROSITE" id="PS51296">
    <property type="entry name" value="RIESKE"/>
    <property type="match status" value="1"/>
</dbReference>
<gene>
    <name evidence="9" type="ORF">SOCE26_039930</name>
</gene>
<keyword evidence="6" id="KW-0411">Iron-sulfur</keyword>
<organism evidence="9 10">
    <name type="scientific">Sorangium cellulosum</name>
    <name type="common">Polyangium cellulosum</name>
    <dbReference type="NCBI Taxonomy" id="56"/>
    <lineage>
        <taxon>Bacteria</taxon>
        <taxon>Pseudomonadati</taxon>
        <taxon>Myxococcota</taxon>
        <taxon>Polyangia</taxon>
        <taxon>Polyangiales</taxon>
        <taxon>Polyangiaceae</taxon>
        <taxon>Sorangium</taxon>
    </lineage>
</organism>
<keyword evidence="2" id="KW-0001">2Fe-2S</keyword>
<dbReference type="Proteomes" id="UP000238348">
    <property type="component" value="Chromosome"/>
</dbReference>
<keyword evidence="3" id="KW-0479">Metal-binding</keyword>
<dbReference type="InterPro" id="IPR015881">
    <property type="entry name" value="ARHD_Rieske_2Fe_2S"/>
</dbReference>
<dbReference type="OrthoDB" id="7456916at2"/>
<dbReference type="Gene3D" id="2.102.10.10">
    <property type="entry name" value="Rieske [2Fe-2S] iron-sulphur domain"/>
    <property type="match status" value="1"/>
</dbReference>
<dbReference type="GO" id="GO:0005506">
    <property type="term" value="F:iron ion binding"/>
    <property type="evidence" value="ECO:0007669"/>
    <property type="project" value="InterPro"/>
</dbReference>